<proteinExistence type="predicted"/>
<dbReference type="AlphaFoldDB" id="A0A5U2F626"/>
<accession>A0A5U2F626</accession>
<dbReference type="EMBL" id="AAGKHU010000224">
    <property type="protein sequence ID" value="EBP0014058.1"/>
    <property type="molecule type" value="Genomic_DNA"/>
</dbReference>
<comment type="caution">
    <text evidence="1">The sequence shown here is derived from an EMBL/GenBank/DDBJ whole genome shotgun (WGS) entry which is preliminary data.</text>
</comment>
<sequence length="142" mass="15919">MFYDWLTIEQDFGYQLPILGDVAYQRIHLETGEGSSLSQPVFQHKGSFCDMVFVSVRGSVLKVKGNPSRWGRVENLFGLPTVDACVSVFNSILVSLGGRIGDEITDAHCRITGYERSFPYTDKQTGEQSKGYNVDMLLELLE</sequence>
<reference evidence="1" key="1">
    <citation type="submission" date="2018-07" db="EMBL/GenBank/DDBJ databases">
        <authorList>
            <consortium name="GenomeTrakr network: Whole genome sequencing for foodborne pathogen traceback"/>
        </authorList>
    </citation>
    <scope>NUCLEOTIDE SEQUENCE</scope>
    <source>
        <strain evidence="1">CFSAN018538</strain>
    </source>
</reference>
<name>A0A5U2F626_SALER</name>
<organism evidence="1">
    <name type="scientific">Salmonella enterica</name>
    <name type="common">Salmonella choleraesuis</name>
    <dbReference type="NCBI Taxonomy" id="28901"/>
    <lineage>
        <taxon>Bacteria</taxon>
        <taxon>Pseudomonadati</taxon>
        <taxon>Pseudomonadota</taxon>
        <taxon>Gammaproteobacteria</taxon>
        <taxon>Enterobacterales</taxon>
        <taxon>Enterobacteriaceae</taxon>
        <taxon>Salmonella</taxon>
    </lineage>
</organism>
<evidence type="ECO:0000313" key="1">
    <source>
        <dbReference type="EMBL" id="EBP0014058.1"/>
    </source>
</evidence>
<protein>
    <submittedName>
        <fullName evidence="1">Uncharacterized protein</fullName>
    </submittedName>
</protein>
<gene>
    <name evidence="1" type="ORF">HX37_25820</name>
</gene>